<sequence>MQQVSRLTMTGRRSTLPPKRGRFRLPRRLGLALAGIEWRMPEHAGLKGAAALFIATAFAGMIAGDHVRTTIGYATAWCGLAVDSVRISGQSETSEIEVLDSLALGPHASIVTLDLGDARTRIEALPWVARATLQKVYPDTLKVAIEEKKPFALWQRGPVTTIIDERGAVIAPLADARYAGLPRVVGVGANERVHEVLDLVRPFAAIAGRMRGAVLVSERRWNIVLDDGVTILLPQDKPEEALQKLAVAEAKNDLLERDIVSVDLRLDDRLYVRLAPEAMKRRIEEIKAREKLAKKRGTDA</sequence>
<dbReference type="InterPro" id="IPR045335">
    <property type="entry name" value="FtsQ_C_sf"/>
</dbReference>
<dbReference type="AlphaFoldDB" id="A0A7W9FLS5"/>
<dbReference type="PANTHER" id="PTHR35851:SF1">
    <property type="entry name" value="CELL DIVISION PROTEIN FTSQ"/>
    <property type="match status" value="1"/>
</dbReference>
<evidence type="ECO:0000256" key="2">
    <source>
        <dbReference type="ARBA" id="ARBA00022475"/>
    </source>
</evidence>
<comment type="caution">
    <text evidence="11">The sequence shown here is derived from an EMBL/GenBank/DDBJ whole genome shotgun (WGS) entry which is preliminary data.</text>
</comment>
<reference evidence="11 12" key="1">
    <citation type="submission" date="2020-08" db="EMBL/GenBank/DDBJ databases">
        <title>Genomic Encyclopedia of Type Strains, Phase IV (KMG-IV): sequencing the most valuable type-strain genomes for metagenomic binning, comparative biology and taxonomic classification.</title>
        <authorList>
            <person name="Goeker M."/>
        </authorList>
    </citation>
    <scope>NUCLEOTIDE SEQUENCE [LARGE SCALE GENOMIC DNA]</scope>
    <source>
        <strain evidence="11 12">DSM 16268</strain>
    </source>
</reference>
<dbReference type="InterPro" id="IPR026579">
    <property type="entry name" value="FtsQ"/>
</dbReference>
<dbReference type="InterPro" id="IPR005548">
    <property type="entry name" value="Cell_div_FtsQ/DivIB_C"/>
</dbReference>
<evidence type="ECO:0000256" key="6">
    <source>
        <dbReference type="ARBA" id="ARBA00022989"/>
    </source>
</evidence>
<keyword evidence="2 9" id="KW-1003">Cell membrane</keyword>
<keyword evidence="5 9" id="KW-0812">Transmembrane</keyword>
<dbReference type="GO" id="GO:0005886">
    <property type="term" value="C:plasma membrane"/>
    <property type="evidence" value="ECO:0007669"/>
    <property type="project" value="UniProtKB-SubCell"/>
</dbReference>
<name>A0A7W9FLS5_9HYPH</name>
<comment type="similarity">
    <text evidence="9">Belongs to the FtsQ/DivIB family. FtsQ subfamily.</text>
</comment>
<dbReference type="Gene3D" id="3.40.50.11690">
    <property type="entry name" value="Cell division protein FtsQ/DivIB"/>
    <property type="match status" value="1"/>
</dbReference>
<evidence type="ECO:0000256" key="5">
    <source>
        <dbReference type="ARBA" id="ARBA00022692"/>
    </source>
</evidence>
<dbReference type="Pfam" id="PF08478">
    <property type="entry name" value="POTRA_1"/>
    <property type="match status" value="1"/>
</dbReference>
<dbReference type="Proteomes" id="UP000523821">
    <property type="component" value="Unassembled WGS sequence"/>
</dbReference>
<evidence type="ECO:0000256" key="1">
    <source>
        <dbReference type="ARBA" id="ARBA00004370"/>
    </source>
</evidence>
<keyword evidence="3 9" id="KW-0997">Cell inner membrane</keyword>
<dbReference type="GO" id="GO:0043093">
    <property type="term" value="P:FtsZ-dependent cytokinesis"/>
    <property type="evidence" value="ECO:0007669"/>
    <property type="project" value="UniProtKB-UniRule"/>
</dbReference>
<comment type="subcellular location">
    <subcellularLocation>
        <location evidence="9">Cell inner membrane</location>
        <topology evidence="9">Single-pass type II membrane protein</topology>
    </subcellularLocation>
    <subcellularLocation>
        <location evidence="1">Membrane</location>
    </subcellularLocation>
    <text evidence="9">Localizes to the division septum.</text>
</comment>
<gene>
    <name evidence="9" type="primary">ftsQ</name>
    <name evidence="11" type="ORF">GGQ63_002079</name>
</gene>
<keyword evidence="8 9" id="KW-0131">Cell cycle</keyword>
<protein>
    <recommendedName>
        <fullName evidence="9">Cell division protein FtsQ</fullName>
    </recommendedName>
</protein>
<keyword evidence="4 9" id="KW-0132">Cell division</keyword>
<evidence type="ECO:0000313" key="12">
    <source>
        <dbReference type="Proteomes" id="UP000523821"/>
    </source>
</evidence>
<dbReference type="PROSITE" id="PS51779">
    <property type="entry name" value="POTRA"/>
    <property type="match status" value="1"/>
</dbReference>
<dbReference type="InterPro" id="IPR013685">
    <property type="entry name" value="POTRA_FtsQ_type"/>
</dbReference>
<keyword evidence="7 9" id="KW-0472">Membrane</keyword>
<evidence type="ECO:0000256" key="7">
    <source>
        <dbReference type="ARBA" id="ARBA00023136"/>
    </source>
</evidence>
<feature type="domain" description="POTRA" evidence="10">
    <location>
        <begin position="80"/>
        <end position="148"/>
    </location>
</feature>
<dbReference type="HAMAP" id="MF_00911">
    <property type="entry name" value="FtsQ_subfam"/>
    <property type="match status" value="1"/>
</dbReference>
<evidence type="ECO:0000256" key="3">
    <source>
        <dbReference type="ARBA" id="ARBA00022519"/>
    </source>
</evidence>
<evidence type="ECO:0000256" key="9">
    <source>
        <dbReference type="HAMAP-Rule" id="MF_00911"/>
    </source>
</evidence>
<organism evidence="11 12">
    <name type="scientific">Prosthecomicrobium pneumaticum</name>
    <dbReference type="NCBI Taxonomy" id="81895"/>
    <lineage>
        <taxon>Bacteria</taxon>
        <taxon>Pseudomonadati</taxon>
        <taxon>Pseudomonadota</taxon>
        <taxon>Alphaproteobacteria</taxon>
        <taxon>Hyphomicrobiales</taxon>
        <taxon>Kaistiaceae</taxon>
        <taxon>Prosthecomicrobium</taxon>
    </lineage>
</organism>
<evidence type="ECO:0000256" key="4">
    <source>
        <dbReference type="ARBA" id="ARBA00022618"/>
    </source>
</evidence>
<keyword evidence="6 9" id="KW-1133">Transmembrane helix</keyword>
<dbReference type="PANTHER" id="PTHR35851">
    <property type="entry name" value="CELL DIVISION PROTEIN FTSQ"/>
    <property type="match status" value="1"/>
</dbReference>
<comment type="function">
    <text evidence="9">Essential cell division protein.</text>
</comment>
<dbReference type="EMBL" id="JACHOO010000003">
    <property type="protein sequence ID" value="MBB5753025.1"/>
    <property type="molecule type" value="Genomic_DNA"/>
</dbReference>
<dbReference type="GO" id="GO:0090529">
    <property type="term" value="P:cell septum assembly"/>
    <property type="evidence" value="ECO:0007669"/>
    <property type="project" value="InterPro"/>
</dbReference>
<accession>A0A7W9FLS5</accession>
<proteinExistence type="inferred from homology"/>
<dbReference type="GO" id="GO:0032153">
    <property type="term" value="C:cell division site"/>
    <property type="evidence" value="ECO:0007669"/>
    <property type="project" value="UniProtKB-UniRule"/>
</dbReference>
<evidence type="ECO:0000256" key="8">
    <source>
        <dbReference type="ARBA" id="ARBA00023306"/>
    </source>
</evidence>
<evidence type="ECO:0000259" key="10">
    <source>
        <dbReference type="PROSITE" id="PS51779"/>
    </source>
</evidence>
<dbReference type="InterPro" id="IPR034746">
    <property type="entry name" value="POTRA"/>
</dbReference>
<keyword evidence="12" id="KW-1185">Reference proteome</keyword>
<dbReference type="Pfam" id="PF03799">
    <property type="entry name" value="FtsQ_DivIB_C"/>
    <property type="match status" value="1"/>
</dbReference>
<evidence type="ECO:0000313" key="11">
    <source>
        <dbReference type="EMBL" id="MBB5753025.1"/>
    </source>
</evidence>
<dbReference type="Gene3D" id="3.10.20.310">
    <property type="entry name" value="membrane protein fhac"/>
    <property type="match status" value="1"/>
</dbReference>